<dbReference type="HOGENOM" id="CLU_3145287_0_0_1"/>
<dbReference type="Gramene" id="KQL29479">
    <property type="protein sequence ID" value="KQL29479"/>
    <property type="gene ID" value="SETIT_020591mg"/>
</dbReference>
<sequence length="49" mass="5216">MHLDTVVSNGNYTNAGGPWPTLAPIKLRPWSVVVHMQTCGTVAPAIEKG</sequence>
<dbReference type="Proteomes" id="UP000004995">
    <property type="component" value="Unassembled WGS sequence"/>
</dbReference>
<dbReference type="AlphaFoldDB" id="K3Z223"/>
<accession>K3Z223</accession>
<evidence type="ECO:0000313" key="1">
    <source>
        <dbReference type="EnsemblPlants" id="KQL29479"/>
    </source>
</evidence>
<dbReference type="InParanoid" id="K3Z223"/>
<name>K3Z223_SETIT</name>
<reference evidence="2" key="1">
    <citation type="journal article" date="2012" name="Nat. Biotechnol.">
        <title>Reference genome sequence of the model plant Setaria.</title>
        <authorList>
            <person name="Bennetzen J.L."/>
            <person name="Schmutz J."/>
            <person name="Wang H."/>
            <person name="Percifield R."/>
            <person name="Hawkins J."/>
            <person name="Pontaroli A.C."/>
            <person name="Estep M."/>
            <person name="Feng L."/>
            <person name="Vaughn J.N."/>
            <person name="Grimwood J."/>
            <person name="Jenkins J."/>
            <person name="Barry K."/>
            <person name="Lindquist E."/>
            <person name="Hellsten U."/>
            <person name="Deshpande S."/>
            <person name="Wang X."/>
            <person name="Wu X."/>
            <person name="Mitros T."/>
            <person name="Triplett J."/>
            <person name="Yang X."/>
            <person name="Ye C.Y."/>
            <person name="Mauro-Herrera M."/>
            <person name="Wang L."/>
            <person name="Li P."/>
            <person name="Sharma M."/>
            <person name="Sharma R."/>
            <person name="Ronald P.C."/>
            <person name="Panaud O."/>
            <person name="Kellogg E.A."/>
            <person name="Brutnell T.P."/>
            <person name="Doust A.N."/>
            <person name="Tuskan G.A."/>
            <person name="Rokhsar D."/>
            <person name="Devos K.M."/>
        </authorList>
    </citation>
    <scope>NUCLEOTIDE SEQUENCE [LARGE SCALE GENOMIC DNA]</scope>
    <source>
        <strain evidence="2">cv. Yugu1</strain>
    </source>
</reference>
<dbReference type="EMBL" id="AGNK02000257">
    <property type="status" value="NOT_ANNOTATED_CDS"/>
    <property type="molecule type" value="Genomic_DNA"/>
</dbReference>
<keyword evidence="2" id="KW-1185">Reference proteome</keyword>
<proteinExistence type="predicted"/>
<reference evidence="1" key="2">
    <citation type="submission" date="2018-08" db="UniProtKB">
        <authorList>
            <consortium name="EnsemblPlants"/>
        </authorList>
    </citation>
    <scope>IDENTIFICATION</scope>
    <source>
        <strain evidence="1">Yugu1</strain>
    </source>
</reference>
<organism evidence="1 2">
    <name type="scientific">Setaria italica</name>
    <name type="common">Foxtail millet</name>
    <name type="synonym">Panicum italicum</name>
    <dbReference type="NCBI Taxonomy" id="4555"/>
    <lineage>
        <taxon>Eukaryota</taxon>
        <taxon>Viridiplantae</taxon>
        <taxon>Streptophyta</taxon>
        <taxon>Embryophyta</taxon>
        <taxon>Tracheophyta</taxon>
        <taxon>Spermatophyta</taxon>
        <taxon>Magnoliopsida</taxon>
        <taxon>Liliopsida</taxon>
        <taxon>Poales</taxon>
        <taxon>Poaceae</taxon>
        <taxon>PACMAD clade</taxon>
        <taxon>Panicoideae</taxon>
        <taxon>Panicodae</taxon>
        <taxon>Paniceae</taxon>
        <taxon>Cenchrinae</taxon>
        <taxon>Setaria</taxon>
    </lineage>
</organism>
<protein>
    <submittedName>
        <fullName evidence="1">Uncharacterized protein</fullName>
    </submittedName>
</protein>
<evidence type="ECO:0000313" key="2">
    <source>
        <dbReference type="Proteomes" id="UP000004995"/>
    </source>
</evidence>
<dbReference type="EnsemblPlants" id="KQL29479">
    <property type="protein sequence ID" value="KQL29479"/>
    <property type="gene ID" value="SETIT_020591mg"/>
</dbReference>